<feature type="domain" description="Cytochrome c" evidence="6">
    <location>
        <begin position="62"/>
        <end position="144"/>
    </location>
</feature>
<dbReference type="InterPro" id="IPR009056">
    <property type="entry name" value="Cyt_c-like_dom"/>
</dbReference>
<dbReference type="Pfam" id="PF13442">
    <property type="entry name" value="Cytochrome_CBB3"/>
    <property type="match status" value="1"/>
</dbReference>
<keyword evidence="8" id="KW-1185">Reference proteome</keyword>
<dbReference type="Gene3D" id="1.10.760.10">
    <property type="entry name" value="Cytochrome c-like domain"/>
    <property type="match status" value="1"/>
</dbReference>
<reference evidence="7 8" key="1">
    <citation type="submission" date="2020-07" db="EMBL/GenBank/DDBJ databases">
        <title>Pseudogemmobacter sp. nov., isolated from poultry manure in Taiwan.</title>
        <authorList>
            <person name="Lin S.-Y."/>
            <person name="Tang Y.-S."/>
            <person name="Young C.-C."/>
        </authorList>
    </citation>
    <scope>NUCLEOTIDE SEQUENCE [LARGE SCALE GENOMIC DNA]</scope>
    <source>
        <strain evidence="7 8">CC-YST710</strain>
    </source>
</reference>
<gene>
    <name evidence="7" type="primary">pedF</name>
    <name evidence="7" type="ORF">H0485_14905</name>
</gene>
<evidence type="ECO:0000256" key="5">
    <source>
        <dbReference type="SAM" id="SignalP"/>
    </source>
</evidence>
<name>A0ABS8CPF6_9RHOB</name>
<dbReference type="RefSeq" id="WP_226936751.1">
    <property type="nucleotide sequence ID" value="NZ_JACDXX010000014.1"/>
</dbReference>
<feature type="signal peptide" evidence="5">
    <location>
        <begin position="1"/>
        <end position="25"/>
    </location>
</feature>
<evidence type="ECO:0000256" key="2">
    <source>
        <dbReference type="ARBA" id="ARBA00022723"/>
    </source>
</evidence>
<accession>A0ABS8CPF6</accession>
<proteinExistence type="predicted"/>
<evidence type="ECO:0000256" key="4">
    <source>
        <dbReference type="PROSITE-ProRule" id="PRU00433"/>
    </source>
</evidence>
<keyword evidence="1 4" id="KW-0349">Heme</keyword>
<dbReference type="EMBL" id="JACDXX010000014">
    <property type="protein sequence ID" value="MCB5411280.1"/>
    <property type="molecule type" value="Genomic_DNA"/>
</dbReference>
<evidence type="ECO:0000256" key="3">
    <source>
        <dbReference type="ARBA" id="ARBA00023004"/>
    </source>
</evidence>
<dbReference type="InterPro" id="IPR036909">
    <property type="entry name" value="Cyt_c-like_dom_sf"/>
</dbReference>
<evidence type="ECO:0000259" key="6">
    <source>
        <dbReference type="PROSITE" id="PS51007"/>
    </source>
</evidence>
<keyword evidence="3 4" id="KW-0408">Iron</keyword>
<dbReference type="NCBIfam" id="TIGR04494">
    <property type="entry name" value="c550_PedF"/>
    <property type="match status" value="1"/>
</dbReference>
<sequence>MNRKIIPIALSAALTLALPVPMLLAHGDAVPQAVDTTGLPDLPEEMAKENPWRAASGDLLFRAVEVGAKGFNSNCARCHGLEAISGGLAPDLRFLEANDFGDEWYLDRVLHGYEQNGAVKMPPFADIFSQQAVWAIRTYIETRPDADEMAAKTDEIHSLLDKVKALESGADVTTAGAVADELDAVNDQFEALSGAPRAVTVLAQAAHILRADPARAAVAAELIAGSLRD</sequence>
<evidence type="ECO:0000313" key="7">
    <source>
        <dbReference type="EMBL" id="MCB5411280.1"/>
    </source>
</evidence>
<dbReference type="PROSITE" id="PS51007">
    <property type="entry name" value="CYTC"/>
    <property type="match status" value="1"/>
</dbReference>
<keyword evidence="5" id="KW-0732">Signal</keyword>
<dbReference type="SUPFAM" id="SSF46626">
    <property type="entry name" value="Cytochrome c"/>
    <property type="match status" value="1"/>
</dbReference>
<protein>
    <submittedName>
        <fullName evidence="7">Cytochrome c-550 PedF</fullName>
    </submittedName>
</protein>
<keyword evidence="2 4" id="KW-0479">Metal-binding</keyword>
<feature type="chain" id="PRO_5045325296" evidence="5">
    <location>
        <begin position="26"/>
        <end position="229"/>
    </location>
</feature>
<evidence type="ECO:0000256" key="1">
    <source>
        <dbReference type="ARBA" id="ARBA00022617"/>
    </source>
</evidence>
<comment type="caution">
    <text evidence="7">The sequence shown here is derived from an EMBL/GenBank/DDBJ whole genome shotgun (WGS) entry which is preliminary data.</text>
</comment>
<dbReference type="Proteomes" id="UP001198571">
    <property type="component" value="Unassembled WGS sequence"/>
</dbReference>
<organism evidence="7 8">
    <name type="scientific">Pseudogemmobacter faecipullorum</name>
    <dbReference type="NCBI Taxonomy" id="2755041"/>
    <lineage>
        <taxon>Bacteria</taxon>
        <taxon>Pseudomonadati</taxon>
        <taxon>Pseudomonadota</taxon>
        <taxon>Alphaproteobacteria</taxon>
        <taxon>Rhodobacterales</taxon>
        <taxon>Paracoccaceae</taxon>
        <taxon>Pseudogemmobacter</taxon>
    </lineage>
</organism>
<evidence type="ECO:0000313" key="8">
    <source>
        <dbReference type="Proteomes" id="UP001198571"/>
    </source>
</evidence>
<dbReference type="InterPro" id="IPR030991">
    <property type="entry name" value="c550_proteobact"/>
</dbReference>